<protein>
    <submittedName>
        <fullName evidence="4">Sulfatase-like hydrolase/transferase</fullName>
    </submittedName>
</protein>
<dbReference type="AlphaFoldDB" id="A0A6G7Y434"/>
<sequence>MSRGGVRPNVLILMSDEHRADFAGFAGHPGVRTPHLDALAEDAAVFEHCYAPSPICVPSRQAMAAGLHPHRLGVEVMGVDESSPGTMTFARLFSQHGYLTVAAGKLHYMGEDQMQGWRRRVGADQEVWPQFLAGADADAYAGVPRPTDHKWSMVTEIERSGVGDNPLTWEDEYAVRGALHVLHRHFVDAHYGRAVPDAPLLLLVSLNEPHYPYATPDAERFAHHLATVEPFVDQEVFDHPFLGGRFVARAGIEVTAEAARRATAAYCAMIETMDARHGRVLDALRAAGQDLDDWIVVYTSDHGEMLGEHGVWEKQKFFEASARVPLLIRAPGRLPAGRVAANVSLVDLFATLAELAGLPVPDGLDSRSLVGLVTRGADAAGWDDEALSQFDRTHLMIKRGPLKYQWYGDSATEVLFDLDADPTEAADLSGEPRYADALAAFRVRRAALGFA</sequence>
<evidence type="ECO:0000256" key="1">
    <source>
        <dbReference type="ARBA" id="ARBA00022723"/>
    </source>
</evidence>
<evidence type="ECO:0000259" key="3">
    <source>
        <dbReference type="Pfam" id="PF00884"/>
    </source>
</evidence>
<accession>A0A6G7Y434</accession>
<dbReference type="GO" id="GO:0008484">
    <property type="term" value="F:sulfuric ester hydrolase activity"/>
    <property type="evidence" value="ECO:0007669"/>
    <property type="project" value="TreeGrafter"/>
</dbReference>
<dbReference type="InterPro" id="IPR000917">
    <property type="entry name" value="Sulfatase_N"/>
</dbReference>
<gene>
    <name evidence="4" type="ORF">G7070_03725</name>
</gene>
<dbReference type="GO" id="GO:0046872">
    <property type="term" value="F:metal ion binding"/>
    <property type="evidence" value="ECO:0007669"/>
    <property type="project" value="UniProtKB-KW"/>
</dbReference>
<proteinExistence type="predicted"/>
<evidence type="ECO:0000313" key="4">
    <source>
        <dbReference type="EMBL" id="QIK71543.1"/>
    </source>
</evidence>
<feature type="domain" description="Sulfatase N-terminal" evidence="3">
    <location>
        <begin position="8"/>
        <end position="357"/>
    </location>
</feature>
<keyword evidence="2 4" id="KW-0378">Hydrolase</keyword>
<keyword evidence="4" id="KW-0808">Transferase</keyword>
<reference evidence="4 5" key="1">
    <citation type="submission" date="2020-03" db="EMBL/GenBank/DDBJ databases">
        <title>Propioniciclava sp. nov., isolated from Hydrophilus acuminatus.</title>
        <authorList>
            <person name="Hyun D.-W."/>
            <person name="Bae J.-W."/>
        </authorList>
    </citation>
    <scope>NUCLEOTIDE SEQUENCE [LARGE SCALE GENOMIC DNA]</scope>
    <source>
        <strain evidence="4 5">HDW11</strain>
    </source>
</reference>
<dbReference type="PANTHER" id="PTHR45953">
    <property type="entry name" value="IDURONATE 2-SULFATASE"/>
    <property type="match status" value="1"/>
</dbReference>
<dbReference type="Pfam" id="PF00884">
    <property type="entry name" value="Sulfatase"/>
    <property type="match status" value="1"/>
</dbReference>
<dbReference type="GO" id="GO:0005737">
    <property type="term" value="C:cytoplasm"/>
    <property type="evidence" value="ECO:0007669"/>
    <property type="project" value="TreeGrafter"/>
</dbReference>
<dbReference type="KEGG" id="prv:G7070_03725"/>
<dbReference type="Proteomes" id="UP000501058">
    <property type="component" value="Chromosome"/>
</dbReference>
<dbReference type="Gene3D" id="3.40.720.10">
    <property type="entry name" value="Alkaline Phosphatase, subunit A"/>
    <property type="match status" value="1"/>
</dbReference>
<evidence type="ECO:0000313" key="5">
    <source>
        <dbReference type="Proteomes" id="UP000501058"/>
    </source>
</evidence>
<evidence type="ECO:0000256" key="2">
    <source>
        <dbReference type="ARBA" id="ARBA00022801"/>
    </source>
</evidence>
<dbReference type="SUPFAM" id="SSF53649">
    <property type="entry name" value="Alkaline phosphatase-like"/>
    <property type="match status" value="1"/>
</dbReference>
<dbReference type="InterPro" id="IPR017850">
    <property type="entry name" value="Alkaline_phosphatase_core_sf"/>
</dbReference>
<name>A0A6G7Y434_9ACTN</name>
<keyword evidence="1" id="KW-0479">Metal-binding</keyword>
<dbReference type="GO" id="GO:0016740">
    <property type="term" value="F:transferase activity"/>
    <property type="evidence" value="ECO:0007669"/>
    <property type="project" value="UniProtKB-KW"/>
</dbReference>
<keyword evidence="5" id="KW-1185">Reference proteome</keyword>
<dbReference type="EMBL" id="CP049865">
    <property type="protein sequence ID" value="QIK71543.1"/>
    <property type="molecule type" value="Genomic_DNA"/>
</dbReference>
<dbReference type="RefSeq" id="WP_166232049.1">
    <property type="nucleotide sequence ID" value="NZ_CP049865.1"/>
</dbReference>
<organism evidence="4 5">
    <name type="scientific">Propioniciclava coleopterorum</name>
    <dbReference type="NCBI Taxonomy" id="2714937"/>
    <lineage>
        <taxon>Bacteria</taxon>
        <taxon>Bacillati</taxon>
        <taxon>Actinomycetota</taxon>
        <taxon>Actinomycetes</taxon>
        <taxon>Propionibacteriales</taxon>
        <taxon>Propionibacteriaceae</taxon>
        <taxon>Propioniciclava</taxon>
    </lineage>
</organism>
<dbReference type="PANTHER" id="PTHR45953:SF1">
    <property type="entry name" value="IDURONATE 2-SULFATASE"/>
    <property type="match status" value="1"/>
</dbReference>